<name>A0A5P2G5E0_9BACT</name>
<dbReference type="Gene3D" id="3.40.50.720">
    <property type="entry name" value="NAD(P)-binding Rossmann-like Domain"/>
    <property type="match status" value="1"/>
</dbReference>
<dbReference type="PANTHER" id="PTHR14097">
    <property type="entry name" value="OXIDOREDUCTASE HTATIP2"/>
    <property type="match status" value="1"/>
</dbReference>
<gene>
    <name evidence="2" type="ORF">E0W69_010305</name>
</gene>
<protein>
    <submittedName>
        <fullName evidence="2">NAD(P)H-binding protein</fullName>
    </submittedName>
</protein>
<dbReference type="InterPro" id="IPR016040">
    <property type="entry name" value="NAD(P)-bd_dom"/>
</dbReference>
<proteinExistence type="predicted"/>
<evidence type="ECO:0000259" key="1">
    <source>
        <dbReference type="Pfam" id="PF13460"/>
    </source>
</evidence>
<evidence type="ECO:0000313" key="3">
    <source>
        <dbReference type="Proteomes" id="UP000292424"/>
    </source>
</evidence>
<organism evidence="2 3">
    <name type="scientific">Rhizosphaericola mali</name>
    <dbReference type="NCBI Taxonomy" id="2545455"/>
    <lineage>
        <taxon>Bacteria</taxon>
        <taxon>Pseudomonadati</taxon>
        <taxon>Bacteroidota</taxon>
        <taxon>Chitinophagia</taxon>
        <taxon>Chitinophagales</taxon>
        <taxon>Chitinophagaceae</taxon>
        <taxon>Rhizosphaericola</taxon>
    </lineage>
</organism>
<accession>A0A5P2G5E0</accession>
<dbReference type="InterPro" id="IPR036291">
    <property type="entry name" value="NAD(P)-bd_dom_sf"/>
</dbReference>
<dbReference type="RefSeq" id="WP_131329978.1">
    <property type="nucleotide sequence ID" value="NZ_CP044016.1"/>
</dbReference>
<sequence length="212" mass="23907">MIALVIGATGATGKDLVAQLIQDSAFEKVRIFVRKSMQIQHPKLEEIVVDFAKLSDWAKYLHGDVAFACLGTTLKQAGSKEVQWTIDYDYQYSFAKLAKENGVPHFILLSAYGANENSTIFYSKMKGKLETAIQKLQFSQLDIFKPGVLIRKNTNRTSEKLSVGIIRFFNRVGLISKYKPMSTEILAQSMIAYAKKQQPGLNYVKLQEIFSH</sequence>
<keyword evidence="3" id="KW-1185">Reference proteome</keyword>
<dbReference type="PANTHER" id="PTHR14097:SF7">
    <property type="entry name" value="OXIDOREDUCTASE HTATIP2"/>
    <property type="match status" value="1"/>
</dbReference>
<dbReference type="OrthoDB" id="9798632at2"/>
<dbReference type="AlphaFoldDB" id="A0A5P2G5E0"/>
<dbReference type="KEGG" id="arac:E0W69_010305"/>
<evidence type="ECO:0000313" key="2">
    <source>
        <dbReference type="EMBL" id="QES89032.1"/>
    </source>
</evidence>
<reference evidence="2 3" key="1">
    <citation type="submission" date="2019-09" db="EMBL/GenBank/DDBJ databases">
        <title>Complete genome sequence of Arachidicoccus sp. B3-10 isolated from apple orchard soil.</title>
        <authorList>
            <person name="Kim H.S."/>
            <person name="Han K.-I."/>
            <person name="Suh M.K."/>
            <person name="Lee K.C."/>
            <person name="Eom M.K."/>
            <person name="Kim J.-S."/>
            <person name="Kang S.W."/>
            <person name="Sin Y."/>
            <person name="Lee J.-S."/>
        </authorList>
    </citation>
    <scope>NUCLEOTIDE SEQUENCE [LARGE SCALE GENOMIC DNA]</scope>
    <source>
        <strain evidence="2 3">B3-10</strain>
    </source>
</reference>
<feature type="domain" description="NAD(P)-binding" evidence="1">
    <location>
        <begin position="7"/>
        <end position="119"/>
    </location>
</feature>
<dbReference type="SUPFAM" id="SSF51735">
    <property type="entry name" value="NAD(P)-binding Rossmann-fold domains"/>
    <property type="match status" value="1"/>
</dbReference>
<dbReference type="Proteomes" id="UP000292424">
    <property type="component" value="Chromosome"/>
</dbReference>
<dbReference type="Pfam" id="PF13460">
    <property type="entry name" value="NAD_binding_10"/>
    <property type="match status" value="1"/>
</dbReference>
<dbReference type="EMBL" id="CP044016">
    <property type="protein sequence ID" value="QES89032.1"/>
    <property type="molecule type" value="Genomic_DNA"/>
</dbReference>